<sequence>MRIFAGYAGWSAGQVEGELAEDAWLVLDAATTDTTTTTPDELWSAVLRRQPGTLSFLASYPDEPSWN</sequence>
<dbReference type="Pfam" id="PF02622">
    <property type="entry name" value="DUF179"/>
    <property type="match status" value="1"/>
</dbReference>
<proteinExistence type="predicted"/>
<dbReference type="InterPro" id="IPR003774">
    <property type="entry name" value="AlgH-like"/>
</dbReference>
<organism evidence="1">
    <name type="scientific">freshwater metagenome</name>
    <dbReference type="NCBI Taxonomy" id="449393"/>
    <lineage>
        <taxon>unclassified sequences</taxon>
        <taxon>metagenomes</taxon>
        <taxon>ecological metagenomes</taxon>
    </lineage>
</organism>
<dbReference type="Gene3D" id="3.40.1740.10">
    <property type="entry name" value="VC0467-like"/>
    <property type="match status" value="1"/>
</dbReference>
<dbReference type="SUPFAM" id="SSF143456">
    <property type="entry name" value="VC0467-like"/>
    <property type="match status" value="1"/>
</dbReference>
<gene>
    <name evidence="1" type="ORF">UFOPK3139_02058</name>
</gene>
<name>A0A6J7AN09_9ZZZZ</name>
<reference evidence="1" key="1">
    <citation type="submission" date="2020-05" db="EMBL/GenBank/DDBJ databases">
        <authorList>
            <person name="Chiriac C."/>
            <person name="Salcher M."/>
            <person name="Ghai R."/>
            <person name="Kavagutti S V."/>
        </authorList>
    </citation>
    <scope>NUCLEOTIDE SEQUENCE</scope>
</reference>
<dbReference type="AlphaFoldDB" id="A0A6J7AN09"/>
<dbReference type="EMBL" id="CAFABA010000093">
    <property type="protein sequence ID" value="CAB4834341.1"/>
    <property type="molecule type" value="Genomic_DNA"/>
</dbReference>
<accession>A0A6J7AN09</accession>
<evidence type="ECO:0000313" key="1">
    <source>
        <dbReference type="EMBL" id="CAB4834341.1"/>
    </source>
</evidence>
<protein>
    <submittedName>
        <fullName evidence="1">Unannotated protein</fullName>
    </submittedName>
</protein>